<keyword evidence="5" id="KW-1185">Reference proteome</keyword>
<feature type="coiled-coil region" evidence="3">
    <location>
        <begin position="254"/>
        <end position="302"/>
    </location>
</feature>
<dbReference type="VEuPathDB" id="TrichDB:TVAG_252090"/>
<dbReference type="PANTHER" id="PTHR24197:SF44">
    <property type="entry name" value="ANKYRIN REPEAT DOMAIN-CONTAINING PROTEIN 54"/>
    <property type="match status" value="1"/>
</dbReference>
<dbReference type="VEuPathDB" id="TrichDB:TVAGG3_0838720"/>
<keyword evidence="1" id="KW-0677">Repeat</keyword>
<gene>
    <name evidence="4" type="ORF">TVAG_252090</name>
</gene>
<evidence type="ECO:0008006" key="6">
    <source>
        <dbReference type="Google" id="ProtNLM"/>
    </source>
</evidence>
<accession>A2G9V9</accession>
<evidence type="ECO:0000256" key="1">
    <source>
        <dbReference type="ARBA" id="ARBA00022737"/>
    </source>
</evidence>
<dbReference type="InterPro" id="IPR008979">
    <property type="entry name" value="Galactose-bd-like_sf"/>
</dbReference>
<dbReference type="Proteomes" id="UP000001542">
    <property type="component" value="Unassembled WGS sequence"/>
</dbReference>
<organism evidence="4 5">
    <name type="scientific">Trichomonas vaginalis (strain ATCC PRA-98 / G3)</name>
    <dbReference type="NCBI Taxonomy" id="412133"/>
    <lineage>
        <taxon>Eukaryota</taxon>
        <taxon>Metamonada</taxon>
        <taxon>Parabasalia</taxon>
        <taxon>Trichomonadida</taxon>
        <taxon>Trichomonadidae</taxon>
        <taxon>Trichomonas</taxon>
    </lineage>
</organism>
<evidence type="ECO:0000256" key="2">
    <source>
        <dbReference type="ARBA" id="ARBA00023043"/>
    </source>
</evidence>
<evidence type="ECO:0000313" key="5">
    <source>
        <dbReference type="Proteomes" id="UP000001542"/>
    </source>
</evidence>
<protein>
    <recommendedName>
        <fullName evidence="6">F5/8 type C domain-containing protein</fullName>
    </recommendedName>
</protein>
<dbReference type="SUPFAM" id="SSF49785">
    <property type="entry name" value="Galactose-binding domain-like"/>
    <property type="match status" value="1"/>
</dbReference>
<keyword evidence="3" id="KW-0175">Coiled coil</keyword>
<reference evidence="4" key="1">
    <citation type="submission" date="2006-10" db="EMBL/GenBank/DDBJ databases">
        <authorList>
            <person name="Amadeo P."/>
            <person name="Zhao Q."/>
            <person name="Wortman J."/>
            <person name="Fraser-Liggett C."/>
            <person name="Carlton J."/>
        </authorList>
    </citation>
    <scope>NUCLEOTIDE SEQUENCE</scope>
    <source>
        <strain evidence="4">G3</strain>
    </source>
</reference>
<dbReference type="Gene3D" id="2.60.120.260">
    <property type="entry name" value="Galactose-binding domain-like"/>
    <property type="match status" value="1"/>
</dbReference>
<dbReference type="RefSeq" id="XP_001298990.1">
    <property type="nucleotide sequence ID" value="XM_001298989.1"/>
</dbReference>
<dbReference type="PANTHER" id="PTHR24197">
    <property type="entry name" value="ANKYRIN REPEAT DOMAIN-CONTAINING PROTEIN 61"/>
    <property type="match status" value="1"/>
</dbReference>
<sequence>MPRIKWEKLAENVATLPGVWAYPIDIRINNKNFKSNFIFLSCISNKVKNDLYRGNVSNKYAFNCSIKDQKTYEILEDLFLGQLTNNNLTDSINTDLFQFALSIECQDLIEFYYEKFELSNFSLENFDKNIIYCKYCDYKDEFITFVSQNIANIGVPKLVEVCNYLGYNFAENIIRSCLKQSLDFNEFISSLIESNSLFFNLILNIDCSKLFIETKIRIVNCYIKAKITDETISQYIISYLPTITHECHFSKQENDKLRKETEISKQEIDKLRKETEISKQEIDKLRKETEVSKQEIDKLRKENEILATHNYSGNPYDGIFSYLRMRNNGQNPLDCGAVSVSTSQGNGGNNSDLFEYTKKNHQWYLKEIANNSVSFDFKDKKVSLSAYTIKSRDGESYWEYPVDFAIEGSNDFTQWEMIDDKPNNTEMGGNDKVHTWFCSQSPFYRYIRFRLKSIHSSGGLLTDHFEFFGKII</sequence>
<reference evidence="4" key="2">
    <citation type="journal article" date="2007" name="Science">
        <title>Draft genome sequence of the sexually transmitted pathogen Trichomonas vaginalis.</title>
        <authorList>
            <person name="Carlton J.M."/>
            <person name="Hirt R.P."/>
            <person name="Silva J.C."/>
            <person name="Delcher A.L."/>
            <person name="Schatz M."/>
            <person name="Zhao Q."/>
            <person name="Wortman J.R."/>
            <person name="Bidwell S.L."/>
            <person name="Alsmark U.C.M."/>
            <person name="Besteiro S."/>
            <person name="Sicheritz-Ponten T."/>
            <person name="Noel C.J."/>
            <person name="Dacks J.B."/>
            <person name="Foster P.G."/>
            <person name="Simillion C."/>
            <person name="Van de Peer Y."/>
            <person name="Miranda-Saavedra D."/>
            <person name="Barton G.J."/>
            <person name="Westrop G.D."/>
            <person name="Mueller S."/>
            <person name="Dessi D."/>
            <person name="Fiori P.L."/>
            <person name="Ren Q."/>
            <person name="Paulsen I."/>
            <person name="Zhang H."/>
            <person name="Bastida-Corcuera F.D."/>
            <person name="Simoes-Barbosa A."/>
            <person name="Brown M.T."/>
            <person name="Hayes R.D."/>
            <person name="Mukherjee M."/>
            <person name="Okumura C.Y."/>
            <person name="Schneider R."/>
            <person name="Smith A.J."/>
            <person name="Vanacova S."/>
            <person name="Villalvazo M."/>
            <person name="Haas B.J."/>
            <person name="Pertea M."/>
            <person name="Feldblyum T.V."/>
            <person name="Utterback T.R."/>
            <person name="Shu C.L."/>
            <person name="Osoegawa K."/>
            <person name="de Jong P.J."/>
            <person name="Hrdy I."/>
            <person name="Horvathova L."/>
            <person name="Zubacova Z."/>
            <person name="Dolezal P."/>
            <person name="Malik S.B."/>
            <person name="Logsdon J.M. Jr."/>
            <person name="Henze K."/>
            <person name="Gupta A."/>
            <person name="Wang C.C."/>
            <person name="Dunne R.L."/>
            <person name="Upcroft J.A."/>
            <person name="Upcroft P."/>
            <person name="White O."/>
            <person name="Salzberg S.L."/>
            <person name="Tang P."/>
            <person name="Chiu C.-H."/>
            <person name="Lee Y.-S."/>
            <person name="Embley T.M."/>
            <person name="Coombs G.H."/>
            <person name="Mottram J.C."/>
            <person name="Tachezy J."/>
            <person name="Fraser-Liggett C.M."/>
            <person name="Johnson P.J."/>
        </authorList>
    </citation>
    <scope>NUCLEOTIDE SEQUENCE [LARGE SCALE GENOMIC DNA]</scope>
    <source>
        <strain evidence="4">G3</strain>
    </source>
</reference>
<dbReference type="EMBL" id="DS114749">
    <property type="protein sequence ID" value="EAX86060.1"/>
    <property type="molecule type" value="Genomic_DNA"/>
</dbReference>
<evidence type="ECO:0000313" key="4">
    <source>
        <dbReference type="EMBL" id="EAX86060.1"/>
    </source>
</evidence>
<dbReference type="InParanoid" id="A2G9V9"/>
<dbReference type="AlphaFoldDB" id="A2G9V9"/>
<dbReference type="OrthoDB" id="10645655at2759"/>
<name>A2G9V9_TRIV3</name>
<dbReference type="KEGG" id="tva:4743703"/>
<proteinExistence type="predicted"/>
<evidence type="ECO:0000256" key="3">
    <source>
        <dbReference type="SAM" id="Coils"/>
    </source>
</evidence>
<keyword evidence="2" id="KW-0040">ANK repeat</keyword>